<dbReference type="InterPro" id="IPR016039">
    <property type="entry name" value="Thiolase-like"/>
</dbReference>
<dbReference type="InterPro" id="IPR055140">
    <property type="entry name" value="Thiolase_C_2"/>
</dbReference>
<dbReference type="EMBL" id="MELK01000010">
    <property type="protein sequence ID" value="OFW59796.1"/>
    <property type="molecule type" value="Genomic_DNA"/>
</dbReference>
<dbReference type="Gene3D" id="3.40.47.10">
    <property type="match status" value="1"/>
</dbReference>
<name>A0A1F2WSQ4_9ACTN</name>
<gene>
    <name evidence="3" type="ORF">A2Y75_07960</name>
</gene>
<proteinExistence type="predicted"/>
<dbReference type="CDD" id="cd00829">
    <property type="entry name" value="SCP-x_thiolase"/>
    <property type="match status" value="1"/>
</dbReference>
<dbReference type="PANTHER" id="PTHR42870">
    <property type="entry name" value="ACETYL-COA C-ACETYLTRANSFERASE"/>
    <property type="match status" value="1"/>
</dbReference>
<evidence type="ECO:0000313" key="3">
    <source>
        <dbReference type="EMBL" id="OFW59796.1"/>
    </source>
</evidence>
<organism evidence="3 4">
    <name type="scientific">Candidatus Solincola sediminis</name>
    <dbReference type="NCBI Taxonomy" id="1797199"/>
    <lineage>
        <taxon>Bacteria</taxon>
        <taxon>Bacillati</taxon>
        <taxon>Actinomycetota</taxon>
        <taxon>Candidatus Geothermincolia</taxon>
        <taxon>Candidatus Geothermincolales</taxon>
        <taxon>Candidatus Geothermincolaceae</taxon>
        <taxon>Candidatus Solincola</taxon>
    </lineage>
</organism>
<protein>
    <submittedName>
        <fullName evidence="3">Thiolase</fullName>
    </submittedName>
</protein>
<dbReference type="PANTHER" id="PTHR42870:SF1">
    <property type="entry name" value="NON-SPECIFIC LIPID-TRANSFER PROTEIN-LIKE 2"/>
    <property type="match status" value="1"/>
</dbReference>
<dbReference type="InterPro" id="IPR002155">
    <property type="entry name" value="Thiolase"/>
</dbReference>
<reference evidence="3 4" key="1">
    <citation type="journal article" date="2016" name="Nat. Commun.">
        <title>Thousands of microbial genomes shed light on interconnected biogeochemical processes in an aquifer system.</title>
        <authorList>
            <person name="Anantharaman K."/>
            <person name="Brown C.T."/>
            <person name="Hug L.A."/>
            <person name="Sharon I."/>
            <person name="Castelle C.J."/>
            <person name="Probst A.J."/>
            <person name="Thomas B.C."/>
            <person name="Singh A."/>
            <person name="Wilkins M.J."/>
            <person name="Karaoz U."/>
            <person name="Brodie E.L."/>
            <person name="Williams K.H."/>
            <person name="Hubbard S.S."/>
            <person name="Banfield J.F."/>
        </authorList>
    </citation>
    <scope>NUCLEOTIDE SEQUENCE [LARGE SCALE GENOMIC DNA]</scope>
</reference>
<dbReference type="PIRSF" id="PIRSF000429">
    <property type="entry name" value="Ac-CoA_Ac_transf"/>
    <property type="match status" value="1"/>
</dbReference>
<sequence length="397" mass="41444">MRDVFIIGVGMTKFGKFMETGMKQLAAEAVSGAFEDSGLGPNDVQFAAVGNSGWGNYSGQTCIRGQVVLRPLGMGGFPVINVENACACASTALHSAWLYVSSGQCDVALALGMEKLYHEQKELVMQSFIGGTDIEESMKLIAEAMESGQNPHTIFMDIYASEAHKHMDKYGTSQRQLAVISAKNHHHSTMNPRAQYQKDFTVEEVLADKPVTFPLTRAMCSPIGDGAAAAVICSGDYLKTLNGAKPVKIAASVLGAGADRGPGDTHICRRLSAKAYEISGLGPEDIDIAEVHDATSYAELAATENLGFCAPGEGGPFAESGATALGGKIPVNTSGGLECKGHPVGATGLAQIAEVVWQLRGEAGARQVQAAKIGLTQNGGGAIGNEEAAMGIHILTI</sequence>
<dbReference type="Proteomes" id="UP000177876">
    <property type="component" value="Unassembled WGS sequence"/>
</dbReference>
<evidence type="ECO:0000259" key="2">
    <source>
        <dbReference type="Pfam" id="PF22691"/>
    </source>
</evidence>
<dbReference type="STRING" id="1797197.A2Y75_07960"/>
<dbReference type="GO" id="GO:0016747">
    <property type="term" value="F:acyltransferase activity, transferring groups other than amino-acyl groups"/>
    <property type="evidence" value="ECO:0007669"/>
    <property type="project" value="InterPro"/>
</dbReference>
<accession>A0A1F2WSQ4</accession>
<feature type="domain" description="Thiolase C-terminal" evidence="2">
    <location>
        <begin position="268"/>
        <end position="386"/>
    </location>
</feature>
<dbReference type="Pfam" id="PF22691">
    <property type="entry name" value="Thiolase_C_1"/>
    <property type="match status" value="1"/>
</dbReference>
<dbReference type="SUPFAM" id="SSF53901">
    <property type="entry name" value="Thiolase-like"/>
    <property type="match status" value="2"/>
</dbReference>
<comment type="caution">
    <text evidence="3">The sequence shown here is derived from an EMBL/GenBank/DDBJ whole genome shotgun (WGS) entry which is preliminary data.</text>
</comment>
<evidence type="ECO:0000259" key="1">
    <source>
        <dbReference type="Pfam" id="PF00108"/>
    </source>
</evidence>
<dbReference type="Pfam" id="PF00108">
    <property type="entry name" value="Thiolase_N"/>
    <property type="match status" value="1"/>
</dbReference>
<feature type="domain" description="Thiolase N-terminal" evidence="1">
    <location>
        <begin position="4"/>
        <end position="233"/>
    </location>
</feature>
<dbReference type="AlphaFoldDB" id="A0A1F2WSQ4"/>
<evidence type="ECO:0000313" key="4">
    <source>
        <dbReference type="Proteomes" id="UP000177876"/>
    </source>
</evidence>
<dbReference type="InterPro" id="IPR020616">
    <property type="entry name" value="Thiolase_N"/>
</dbReference>